<evidence type="ECO:0000259" key="3">
    <source>
        <dbReference type="Pfam" id="PF05683"/>
    </source>
</evidence>
<dbReference type="NCBIfam" id="TIGR00723">
    <property type="entry name" value="ttdB_fumA_fumB"/>
    <property type="match status" value="1"/>
</dbReference>
<comment type="similarity">
    <text evidence="1">Belongs to the class-I fumarase family.</text>
</comment>
<reference evidence="4 5" key="1">
    <citation type="submission" date="2023-07" db="EMBL/GenBank/DDBJ databases">
        <title>Genomic Encyclopedia of Type Strains, Phase IV (KMG-IV): sequencing the most valuable type-strain genomes for metagenomic binning, comparative biology and taxonomic classification.</title>
        <authorList>
            <person name="Goeker M."/>
        </authorList>
    </citation>
    <scope>NUCLEOTIDE SEQUENCE [LARGE SCALE GENOMIC DNA]</scope>
    <source>
        <strain evidence="4 5">DSM 4006</strain>
    </source>
</reference>
<gene>
    <name evidence="4" type="ORF">J2S03_001365</name>
</gene>
<dbReference type="GO" id="GO:0004333">
    <property type="term" value="F:fumarate hydratase activity"/>
    <property type="evidence" value="ECO:0007669"/>
    <property type="project" value="UniProtKB-EC"/>
</dbReference>
<dbReference type="PANTHER" id="PTHR43351:SF2">
    <property type="entry name" value="L(+)-TARTRATE DEHYDRATASE SUBUNIT BETA-RELATED"/>
    <property type="match status" value="1"/>
</dbReference>
<dbReference type="RefSeq" id="WP_274456334.1">
    <property type="nucleotide sequence ID" value="NZ_CP067097.1"/>
</dbReference>
<evidence type="ECO:0000256" key="2">
    <source>
        <dbReference type="ARBA" id="ARBA00023239"/>
    </source>
</evidence>
<proteinExistence type="inferred from homology"/>
<protein>
    <submittedName>
        <fullName evidence="4">Fumarate hydratase subunit beta</fullName>
        <ecNumber evidence="4">4.2.1.2</ecNumber>
    </submittedName>
</protein>
<accession>A0ABT9XGV2</accession>
<sequence>MNHWKLTLPAKKQAFAQLRAGDRVLLSGTFITARDEAHQRLYDLALEGKPWPIDVAGELIYYVGPSPGFGAFAVGAAGPTTSSRMDSFTPLMLERGAAATMGKGYRGPQVKDAMLRHGAVYFVAIGGVGALLGSRIVRREVIAYEDLGPEAIARVWVEEFPAFVAFDVLGNDIYAQQDEWRQTKSKG</sequence>
<organism evidence="4 5">
    <name type="scientific">Alicyclobacillus cycloheptanicus</name>
    <dbReference type="NCBI Taxonomy" id="1457"/>
    <lineage>
        <taxon>Bacteria</taxon>
        <taxon>Bacillati</taxon>
        <taxon>Bacillota</taxon>
        <taxon>Bacilli</taxon>
        <taxon>Bacillales</taxon>
        <taxon>Alicyclobacillaceae</taxon>
        <taxon>Alicyclobacillus</taxon>
    </lineage>
</organism>
<comment type="caution">
    <text evidence="4">The sequence shown here is derived from an EMBL/GenBank/DDBJ whole genome shotgun (WGS) entry which is preliminary data.</text>
</comment>
<evidence type="ECO:0000256" key="1">
    <source>
        <dbReference type="ARBA" id="ARBA00008876"/>
    </source>
</evidence>
<dbReference type="Proteomes" id="UP001232973">
    <property type="component" value="Unassembled WGS sequence"/>
</dbReference>
<dbReference type="Gene3D" id="3.20.130.10">
    <property type="entry name" value="Fe-S hydro-lyase, tartrate dehydratase beta-type, catalytic domain"/>
    <property type="match status" value="1"/>
</dbReference>
<dbReference type="EMBL" id="JAUSTP010000008">
    <property type="protein sequence ID" value="MDQ0189533.1"/>
    <property type="molecule type" value="Genomic_DNA"/>
</dbReference>
<dbReference type="SUPFAM" id="SSF117457">
    <property type="entry name" value="FumA C-terminal domain-like"/>
    <property type="match status" value="1"/>
</dbReference>
<evidence type="ECO:0000313" key="4">
    <source>
        <dbReference type="EMBL" id="MDQ0189533.1"/>
    </source>
</evidence>
<feature type="domain" description="Fe-S hydro-lyase tartrate dehydratase beta-type catalytic" evidence="3">
    <location>
        <begin position="9"/>
        <end position="176"/>
    </location>
</feature>
<dbReference type="PANTHER" id="PTHR43351">
    <property type="entry name" value="L(+)-TARTRATE DEHYDRATASE SUBUNIT BETA"/>
    <property type="match status" value="1"/>
</dbReference>
<name>A0ABT9XGV2_9BACL</name>
<dbReference type="InterPro" id="IPR004647">
    <property type="entry name" value="Fe-S_hydro-lyase_TtdB-typ_cat"/>
</dbReference>
<evidence type="ECO:0000313" key="5">
    <source>
        <dbReference type="Proteomes" id="UP001232973"/>
    </source>
</evidence>
<dbReference type="InterPro" id="IPR036660">
    <property type="entry name" value="Fe-S_hydroAse_TtdB_cat_sf"/>
</dbReference>
<keyword evidence="2 4" id="KW-0456">Lyase</keyword>
<dbReference type="Pfam" id="PF05683">
    <property type="entry name" value="Fumerase_C"/>
    <property type="match status" value="1"/>
</dbReference>
<keyword evidence="5" id="KW-1185">Reference proteome</keyword>
<dbReference type="EC" id="4.2.1.2" evidence="4"/>